<organism evidence="3 4">
    <name type="scientific">Syncephalastrum racemosum</name>
    <name type="common">Filamentous fungus</name>
    <dbReference type="NCBI Taxonomy" id="13706"/>
    <lineage>
        <taxon>Eukaryota</taxon>
        <taxon>Fungi</taxon>
        <taxon>Fungi incertae sedis</taxon>
        <taxon>Mucoromycota</taxon>
        <taxon>Mucoromycotina</taxon>
        <taxon>Mucoromycetes</taxon>
        <taxon>Mucorales</taxon>
        <taxon>Syncephalastraceae</taxon>
        <taxon>Syncephalastrum</taxon>
    </lineage>
</organism>
<dbReference type="GO" id="GO:0005929">
    <property type="term" value="C:cilium"/>
    <property type="evidence" value="ECO:0007669"/>
    <property type="project" value="TreeGrafter"/>
</dbReference>
<feature type="region of interest" description="Disordered" evidence="2">
    <location>
        <begin position="349"/>
        <end position="423"/>
    </location>
</feature>
<evidence type="ECO:0000256" key="1">
    <source>
        <dbReference type="SAM" id="Coils"/>
    </source>
</evidence>
<dbReference type="OrthoDB" id="2562743at2759"/>
<dbReference type="PANTHER" id="PTHR21974:SF2">
    <property type="entry name" value="RE15880P"/>
    <property type="match status" value="1"/>
</dbReference>
<keyword evidence="4" id="KW-1185">Reference proteome</keyword>
<feature type="compositionally biased region" description="Low complexity" evidence="2">
    <location>
        <begin position="389"/>
        <end position="400"/>
    </location>
</feature>
<dbReference type="EMBL" id="MCGN01000001">
    <property type="protein sequence ID" value="ORZ03305.1"/>
    <property type="molecule type" value="Genomic_DNA"/>
</dbReference>
<sequence length="423" mass="47830">MTTLSDRITEVGPRYRELAQILALEHNASLQFESCTVDRDRLAQQIQSKQAELNNLTESSKREFQKVRKLKHLSLQNAAATLTGKKREMVLRGQENYQHAFDIEQSCKRDIEQLSAELGVLAQTQNQAEQELSRSRHAKAELSQLLEEVFTVSDPAYPYEPQLKAELQNYLSQQEAATRDLGRFKDADHNLVEARRELMKGTRMVDAAISYVPFDLFGGTIMDVQQLTLIEGVRRHTQEAQRRLNTARRVLPELPHPATLDVVTNNILLQMRLDINYVDIAWKAKAQHAGALFGTVQHNIDSSLRWVRQYIQYTEGALERLKIAVDSVRASLETERRRIVEGILSGEPVDGRADDVFDQPPPMYEAPPEDEEAPTADVPAVPSPLQPTSRQSIPSSPLSSDMMTQQSEPSYVSHNINNPFASH</sequence>
<protein>
    <submittedName>
        <fullName evidence="3">Uncharacterized protein</fullName>
    </submittedName>
</protein>
<dbReference type="OMA" id="FRRFAHK"/>
<dbReference type="InParanoid" id="A0A1X2HUN2"/>
<evidence type="ECO:0000256" key="2">
    <source>
        <dbReference type="SAM" id="MobiDB-lite"/>
    </source>
</evidence>
<dbReference type="PANTHER" id="PTHR21974">
    <property type="entry name" value="RE15880P"/>
    <property type="match status" value="1"/>
</dbReference>
<feature type="compositionally biased region" description="Polar residues" evidence="2">
    <location>
        <begin position="401"/>
        <end position="423"/>
    </location>
</feature>
<feature type="coiled-coil region" evidence="1">
    <location>
        <begin position="111"/>
        <end position="148"/>
    </location>
</feature>
<dbReference type="AlphaFoldDB" id="A0A1X2HUN2"/>
<name>A0A1X2HUN2_SYNRA</name>
<dbReference type="STRING" id="13706.A0A1X2HUN2"/>
<comment type="caution">
    <text evidence="3">The sequence shown here is derived from an EMBL/GenBank/DDBJ whole genome shotgun (WGS) entry which is preliminary data.</text>
</comment>
<gene>
    <name evidence="3" type="ORF">BCR43DRAFT_483104</name>
</gene>
<reference evidence="3 4" key="1">
    <citation type="submission" date="2016-07" db="EMBL/GenBank/DDBJ databases">
        <title>Pervasive Adenine N6-methylation of Active Genes in Fungi.</title>
        <authorList>
            <consortium name="DOE Joint Genome Institute"/>
            <person name="Mondo S.J."/>
            <person name="Dannebaum R.O."/>
            <person name="Kuo R.C."/>
            <person name="Labutti K."/>
            <person name="Haridas S."/>
            <person name="Kuo A."/>
            <person name="Salamov A."/>
            <person name="Ahrendt S.R."/>
            <person name="Lipzen A."/>
            <person name="Sullivan W."/>
            <person name="Andreopoulos W.B."/>
            <person name="Clum A."/>
            <person name="Lindquist E."/>
            <person name="Daum C."/>
            <person name="Ramamoorthy G.K."/>
            <person name="Gryganskyi A."/>
            <person name="Culley D."/>
            <person name="Magnuson J.K."/>
            <person name="James T.Y."/>
            <person name="O'Malley M.A."/>
            <person name="Stajich J.E."/>
            <person name="Spatafora J.W."/>
            <person name="Visel A."/>
            <person name="Grigoriev I.V."/>
        </authorList>
    </citation>
    <scope>NUCLEOTIDE SEQUENCE [LARGE SCALE GENOMIC DNA]</scope>
    <source>
        <strain evidence="3 4">NRRL 2496</strain>
    </source>
</reference>
<dbReference type="Proteomes" id="UP000242180">
    <property type="component" value="Unassembled WGS sequence"/>
</dbReference>
<evidence type="ECO:0000313" key="3">
    <source>
        <dbReference type="EMBL" id="ORZ03305.1"/>
    </source>
</evidence>
<accession>A0A1X2HUN2</accession>
<evidence type="ECO:0000313" key="4">
    <source>
        <dbReference type="Proteomes" id="UP000242180"/>
    </source>
</evidence>
<proteinExistence type="predicted"/>
<keyword evidence="1" id="KW-0175">Coiled coil</keyword>